<sequence>MKFSSFGLMAGLAASAAAQDLLFLEGLQYNEYDEAVAMGLSTKLVTEAEWAAMKTEDFAKFKAIVIPDPSCGSVSTIKFLEDSKSVWSPAVTGNIILIGTDPSYHFGQGKAKTLIDNSIKFAAAGTTPAGVPQTGLYFALSCYYESEDSAKVDALSYFGDFTVRGNLDCYNKVHLVAHSEAMDSLDDASLSDWSCSVHEAFASYPSIGMNGFEALAIAQDILGVGSQTFGDGTVGLPYILSRGATPAKCGDGIWDKDLGEECDDHNTVNGDGCSLSCKCESGLPNGDGTCKPGNTTTPTGPTGTGYSHPPTYPSGYSTPSYPYGNSSATPTYGYPGGYTKAYTPPPYVTPSCPTSGKIIGVEVIVEVTLSETVYVPCSTYERPIYDISTSILPCYACAMSTEHITYVSTDFCTVTTTACPSCSGGVLPTYIPPVIHTCKTCEGYTFTETECFTEHEKYTTYSAIPYVTPTPHAHTTLSPEYTAPPAYTYTYSPTLVTYATPTGYYNPTGTPAQFTGAAVNKEVKAAGVVGGAILALAALL</sequence>
<keyword evidence="2" id="KW-1185">Reference proteome</keyword>
<comment type="caution">
    <text evidence="1">The sequence shown here is derived from an EMBL/GenBank/DDBJ whole genome shotgun (WGS) entry which is preliminary data.</text>
</comment>
<evidence type="ECO:0000313" key="1">
    <source>
        <dbReference type="EMBL" id="KAF2475838.1"/>
    </source>
</evidence>
<dbReference type="EMBL" id="MU003495">
    <property type="protein sequence ID" value="KAF2475838.1"/>
    <property type="molecule type" value="Genomic_DNA"/>
</dbReference>
<proteinExistence type="predicted"/>
<name>A0ACB6RAP9_9PLEO</name>
<organism evidence="1 2">
    <name type="scientific">Lindgomyces ingoldianus</name>
    <dbReference type="NCBI Taxonomy" id="673940"/>
    <lineage>
        <taxon>Eukaryota</taxon>
        <taxon>Fungi</taxon>
        <taxon>Dikarya</taxon>
        <taxon>Ascomycota</taxon>
        <taxon>Pezizomycotina</taxon>
        <taxon>Dothideomycetes</taxon>
        <taxon>Pleosporomycetidae</taxon>
        <taxon>Pleosporales</taxon>
        <taxon>Lindgomycetaceae</taxon>
        <taxon>Lindgomyces</taxon>
    </lineage>
</organism>
<evidence type="ECO:0000313" key="2">
    <source>
        <dbReference type="Proteomes" id="UP000799755"/>
    </source>
</evidence>
<protein>
    <submittedName>
        <fullName evidence="1">Uncharacterized protein</fullName>
    </submittedName>
</protein>
<dbReference type="Proteomes" id="UP000799755">
    <property type="component" value="Unassembled WGS sequence"/>
</dbReference>
<reference evidence="1" key="1">
    <citation type="journal article" date="2020" name="Stud. Mycol.">
        <title>101 Dothideomycetes genomes: a test case for predicting lifestyles and emergence of pathogens.</title>
        <authorList>
            <person name="Haridas S."/>
            <person name="Albert R."/>
            <person name="Binder M."/>
            <person name="Bloem J."/>
            <person name="Labutti K."/>
            <person name="Salamov A."/>
            <person name="Andreopoulos B."/>
            <person name="Baker S."/>
            <person name="Barry K."/>
            <person name="Bills G."/>
            <person name="Bluhm B."/>
            <person name="Cannon C."/>
            <person name="Castanera R."/>
            <person name="Culley D."/>
            <person name="Daum C."/>
            <person name="Ezra D."/>
            <person name="Gonzalez J."/>
            <person name="Henrissat B."/>
            <person name="Kuo A."/>
            <person name="Liang C."/>
            <person name="Lipzen A."/>
            <person name="Lutzoni F."/>
            <person name="Magnuson J."/>
            <person name="Mondo S."/>
            <person name="Nolan M."/>
            <person name="Ohm R."/>
            <person name="Pangilinan J."/>
            <person name="Park H.-J."/>
            <person name="Ramirez L."/>
            <person name="Alfaro M."/>
            <person name="Sun H."/>
            <person name="Tritt A."/>
            <person name="Yoshinaga Y."/>
            <person name="Zwiers L.-H."/>
            <person name="Turgeon B."/>
            <person name="Goodwin S."/>
            <person name="Spatafora J."/>
            <person name="Crous P."/>
            <person name="Grigoriev I."/>
        </authorList>
    </citation>
    <scope>NUCLEOTIDE SEQUENCE</scope>
    <source>
        <strain evidence="1">ATCC 200398</strain>
    </source>
</reference>
<gene>
    <name evidence="1" type="ORF">BDR25DRAFT_322274</name>
</gene>
<accession>A0ACB6RAP9</accession>